<dbReference type="EMBL" id="OW152830">
    <property type="protein sequence ID" value="CAH2048739.1"/>
    <property type="molecule type" value="Genomic_DNA"/>
</dbReference>
<protein>
    <submittedName>
        <fullName evidence="2">Uncharacterized protein</fullName>
    </submittedName>
</protein>
<proteinExistence type="predicted"/>
<keyword evidence="3" id="KW-1185">Reference proteome</keyword>
<feature type="compositionally biased region" description="Polar residues" evidence="1">
    <location>
        <begin position="49"/>
        <end position="61"/>
    </location>
</feature>
<feature type="non-terminal residue" evidence="2">
    <location>
        <position position="87"/>
    </location>
</feature>
<evidence type="ECO:0000313" key="2">
    <source>
        <dbReference type="EMBL" id="CAH2048739.1"/>
    </source>
</evidence>
<reference evidence="2" key="1">
    <citation type="submission" date="2022-03" db="EMBL/GenBank/DDBJ databases">
        <authorList>
            <person name="Martin H S."/>
        </authorList>
    </citation>
    <scope>NUCLEOTIDE SEQUENCE</scope>
</reference>
<organism evidence="2 3">
    <name type="scientific">Iphiclides podalirius</name>
    <name type="common">scarce swallowtail</name>
    <dbReference type="NCBI Taxonomy" id="110791"/>
    <lineage>
        <taxon>Eukaryota</taxon>
        <taxon>Metazoa</taxon>
        <taxon>Ecdysozoa</taxon>
        <taxon>Arthropoda</taxon>
        <taxon>Hexapoda</taxon>
        <taxon>Insecta</taxon>
        <taxon>Pterygota</taxon>
        <taxon>Neoptera</taxon>
        <taxon>Endopterygota</taxon>
        <taxon>Lepidoptera</taxon>
        <taxon>Glossata</taxon>
        <taxon>Ditrysia</taxon>
        <taxon>Papilionoidea</taxon>
        <taxon>Papilionidae</taxon>
        <taxon>Papilioninae</taxon>
        <taxon>Iphiclides</taxon>
    </lineage>
</organism>
<dbReference type="Proteomes" id="UP000837857">
    <property type="component" value="Chromosome 18"/>
</dbReference>
<gene>
    <name evidence="2" type="ORF">IPOD504_LOCUS6333</name>
</gene>
<name>A0ABN8I8P0_9NEOP</name>
<feature type="region of interest" description="Disordered" evidence="1">
    <location>
        <begin position="27"/>
        <end position="61"/>
    </location>
</feature>
<sequence length="87" mass="9047">MSALATETTGEVVSHCAVVATASAGRWRGPRSGGGRLGRGALTHCPSPQVITPPTEKSTGSKLARVNGESVYSFVWVPAVLSPCLYY</sequence>
<evidence type="ECO:0000313" key="3">
    <source>
        <dbReference type="Proteomes" id="UP000837857"/>
    </source>
</evidence>
<evidence type="ECO:0000256" key="1">
    <source>
        <dbReference type="SAM" id="MobiDB-lite"/>
    </source>
</evidence>
<accession>A0ABN8I8P0</accession>